<dbReference type="Pfam" id="PF02518">
    <property type="entry name" value="HATPase_c"/>
    <property type="match status" value="1"/>
</dbReference>
<feature type="transmembrane region" description="Helical" evidence="14">
    <location>
        <begin position="239"/>
        <end position="260"/>
    </location>
</feature>
<dbReference type="InterPro" id="IPR004358">
    <property type="entry name" value="Sig_transdc_His_kin-like_C"/>
</dbReference>
<dbReference type="InterPro" id="IPR003594">
    <property type="entry name" value="HATPase_dom"/>
</dbReference>
<dbReference type="Pfam" id="PF00512">
    <property type="entry name" value="HisKA"/>
    <property type="match status" value="1"/>
</dbReference>
<dbReference type="InterPro" id="IPR003661">
    <property type="entry name" value="HisK_dim/P_dom"/>
</dbReference>
<dbReference type="InterPro" id="IPR036890">
    <property type="entry name" value="HATPase_C_sf"/>
</dbReference>
<evidence type="ECO:0000256" key="13">
    <source>
        <dbReference type="ARBA" id="ARBA00023136"/>
    </source>
</evidence>
<accession>A0A327ZPB3</accession>
<dbReference type="SMART" id="SM00387">
    <property type="entry name" value="HATPase_c"/>
    <property type="match status" value="1"/>
</dbReference>
<dbReference type="CDD" id="cd00082">
    <property type="entry name" value="HisKA"/>
    <property type="match status" value="1"/>
</dbReference>
<keyword evidence="9" id="KW-0418">Kinase</keyword>
<keyword evidence="8" id="KW-0547">Nucleotide-binding</keyword>
<sequence>MSISKKFMIRFIRYFLIFYFSVTFIICAFFVYFLFTSEQSFFEEDMQSVDSYSISEYIKFDGDKVKPVKEMVNYVKRHDGVLVVKNKDDEVIYASEKGFKLRPLNTYRAEEFTTWEMPKGQQVIYLQNTILNEARRKLERNEKDAQSYLDEHNLALFVVERKGITKISGAFDEDVVNNTLFKHKNNDNYQKYFFVSYFKDNKNYYVVQKNPHPADTKAIFAENSYIYDKDFMNVMKNFLIWYAWMNLVVLAAILLLSIFLGNRLAQPLRHFSTWVEQLAKGDYSVLNNEKIYKNGRLRRKYRMYSPIDGAIAKLTGKLSDDKNYQSNMNIQRENWVRGITHDLKTPLSSIYGYAKILNSGMPLEPDEQKKFISIIEDKALYIDQLLKDLNMVYQLKSDGIQFHTEETCLRTYIDAFVSQYGNKGLSYVHKEDATIHIDTSRMDRVLTNIVSNSFTHNVNVEVWISTYTSGSNAIIEISDNGQGILQEDLTHIFEQFYRGNRTNEHHNGSGLGLSVAKEIVELHDGTIDVVSSVAGTKFLITLLTY</sequence>
<evidence type="ECO:0000256" key="14">
    <source>
        <dbReference type="SAM" id="Phobius"/>
    </source>
</evidence>
<dbReference type="PROSITE" id="PS50109">
    <property type="entry name" value="HIS_KIN"/>
    <property type="match status" value="1"/>
</dbReference>
<evidence type="ECO:0000256" key="10">
    <source>
        <dbReference type="ARBA" id="ARBA00022840"/>
    </source>
</evidence>
<evidence type="ECO:0000256" key="5">
    <source>
        <dbReference type="ARBA" id="ARBA00022553"/>
    </source>
</evidence>
<comment type="catalytic activity">
    <reaction evidence="1">
        <text>ATP + protein L-histidine = ADP + protein N-phospho-L-histidine.</text>
        <dbReference type="EC" id="2.7.13.3"/>
    </reaction>
</comment>
<gene>
    <name evidence="16" type="ORF">BHU61_10160</name>
</gene>
<evidence type="ECO:0000256" key="1">
    <source>
        <dbReference type="ARBA" id="ARBA00000085"/>
    </source>
</evidence>
<evidence type="ECO:0000259" key="15">
    <source>
        <dbReference type="PROSITE" id="PS50109"/>
    </source>
</evidence>
<proteinExistence type="predicted"/>
<comment type="caution">
    <text evidence="16">The sequence shown here is derived from an EMBL/GenBank/DDBJ whole genome shotgun (WGS) entry which is preliminary data.</text>
</comment>
<dbReference type="InterPro" id="IPR050398">
    <property type="entry name" value="HssS/ArlS-like"/>
</dbReference>
<dbReference type="GO" id="GO:0005886">
    <property type="term" value="C:plasma membrane"/>
    <property type="evidence" value="ECO:0007669"/>
    <property type="project" value="UniProtKB-SubCell"/>
</dbReference>
<dbReference type="InterPro" id="IPR036097">
    <property type="entry name" value="HisK_dim/P_sf"/>
</dbReference>
<dbReference type="SUPFAM" id="SSF55874">
    <property type="entry name" value="ATPase domain of HSP90 chaperone/DNA topoisomerase II/histidine kinase"/>
    <property type="match status" value="1"/>
</dbReference>
<dbReference type="AlphaFoldDB" id="A0A327ZPB3"/>
<comment type="subcellular location">
    <subcellularLocation>
        <location evidence="2">Cell membrane</location>
        <topology evidence="2">Multi-pass membrane protein</topology>
    </subcellularLocation>
</comment>
<name>A0A327ZPB3_9STAP</name>
<dbReference type="EMBL" id="PZJH01000005">
    <property type="protein sequence ID" value="RAK44129.1"/>
    <property type="molecule type" value="Genomic_DNA"/>
</dbReference>
<dbReference type="Gene3D" id="1.10.287.130">
    <property type="match status" value="1"/>
</dbReference>
<dbReference type="SMART" id="SM00388">
    <property type="entry name" value="HisKA"/>
    <property type="match status" value="1"/>
</dbReference>
<protein>
    <recommendedName>
        <fullName evidence="3">histidine kinase</fullName>
        <ecNumber evidence="3">2.7.13.3</ecNumber>
    </recommendedName>
</protein>
<dbReference type="Gene3D" id="3.30.565.10">
    <property type="entry name" value="Histidine kinase-like ATPase, C-terminal domain"/>
    <property type="match status" value="1"/>
</dbReference>
<feature type="domain" description="Histidine kinase" evidence="15">
    <location>
        <begin position="338"/>
        <end position="545"/>
    </location>
</feature>
<evidence type="ECO:0000256" key="6">
    <source>
        <dbReference type="ARBA" id="ARBA00022679"/>
    </source>
</evidence>
<keyword evidence="13 14" id="KW-0472">Membrane</keyword>
<dbReference type="CDD" id="cd00075">
    <property type="entry name" value="HATPase"/>
    <property type="match status" value="1"/>
</dbReference>
<dbReference type="PRINTS" id="PR00344">
    <property type="entry name" value="BCTRLSENSOR"/>
</dbReference>
<dbReference type="Proteomes" id="UP000249808">
    <property type="component" value="Unassembled WGS sequence"/>
</dbReference>
<dbReference type="EC" id="2.7.13.3" evidence="3"/>
<feature type="transmembrane region" description="Helical" evidence="14">
    <location>
        <begin position="12"/>
        <end position="35"/>
    </location>
</feature>
<evidence type="ECO:0000256" key="9">
    <source>
        <dbReference type="ARBA" id="ARBA00022777"/>
    </source>
</evidence>
<evidence type="ECO:0000256" key="7">
    <source>
        <dbReference type="ARBA" id="ARBA00022692"/>
    </source>
</evidence>
<reference evidence="16 17" key="1">
    <citation type="journal article" date="2018" name="Front. Microbiol.">
        <title>Description and Comparative Genomics of Macrococcus caseolyticus subsp. hominis subsp. nov., Macrococcus goetzii sp. nov., Macrococcus epidermidis sp. nov., and Macrococcus bohemicus sp. nov., Novel Macrococci From Human Clinical Material With Virulence Potential and Suspected Uptake of Foreign DNA by Natural Transformation.</title>
        <authorList>
            <person name="Maslanova I."/>
            <person name="Wertheimer Z."/>
            <person name="Sedlacek I."/>
            <person name="Svec P."/>
            <person name="Indrakova A."/>
            <person name="Kovarovic V."/>
            <person name="Schumann P."/>
            <person name="Sproer C."/>
            <person name="Kralova S."/>
            <person name="Sedo O."/>
            <person name="Kristofova L."/>
            <person name="Vrbovska V."/>
            <person name="Fuzik T."/>
            <person name="Petras P."/>
            <person name="Zdrahal Z."/>
            <person name="Ruzickova V."/>
            <person name="Doskar J."/>
            <person name="Pantucek R."/>
        </authorList>
    </citation>
    <scope>NUCLEOTIDE SEQUENCE [LARGE SCALE GENOMIC DNA]</scope>
    <source>
        <strain evidence="16 17">01/688</strain>
    </source>
</reference>
<keyword evidence="5" id="KW-0597">Phosphoprotein</keyword>
<evidence type="ECO:0000256" key="8">
    <source>
        <dbReference type="ARBA" id="ARBA00022741"/>
    </source>
</evidence>
<dbReference type="PANTHER" id="PTHR45528">
    <property type="entry name" value="SENSOR HISTIDINE KINASE CPXA"/>
    <property type="match status" value="1"/>
</dbReference>
<keyword evidence="7 14" id="KW-0812">Transmembrane</keyword>
<keyword evidence="11 14" id="KW-1133">Transmembrane helix</keyword>
<organism evidence="16 17">
    <name type="scientific">Macrococcus epidermidis</name>
    <dbReference type="NCBI Taxonomy" id="1902580"/>
    <lineage>
        <taxon>Bacteria</taxon>
        <taxon>Bacillati</taxon>
        <taxon>Bacillota</taxon>
        <taxon>Bacilli</taxon>
        <taxon>Bacillales</taxon>
        <taxon>Staphylococcaceae</taxon>
        <taxon>Macrococcus</taxon>
    </lineage>
</organism>
<evidence type="ECO:0000256" key="4">
    <source>
        <dbReference type="ARBA" id="ARBA00022475"/>
    </source>
</evidence>
<dbReference type="SUPFAM" id="SSF47384">
    <property type="entry name" value="Homodimeric domain of signal transducing histidine kinase"/>
    <property type="match status" value="1"/>
</dbReference>
<evidence type="ECO:0000256" key="12">
    <source>
        <dbReference type="ARBA" id="ARBA00023012"/>
    </source>
</evidence>
<evidence type="ECO:0000256" key="2">
    <source>
        <dbReference type="ARBA" id="ARBA00004651"/>
    </source>
</evidence>
<evidence type="ECO:0000256" key="11">
    <source>
        <dbReference type="ARBA" id="ARBA00022989"/>
    </source>
</evidence>
<keyword evidence="4" id="KW-1003">Cell membrane</keyword>
<dbReference type="PANTHER" id="PTHR45528:SF1">
    <property type="entry name" value="SENSOR HISTIDINE KINASE CPXA"/>
    <property type="match status" value="1"/>
</dbReference>
<keyword evidence="6" id="KW-0808">Transferase</keyword>
<dbReference type="InterPro" id="IPR005467">
    <property type="entry name" value="His_kinase_dom"/>
</dbReference>
<keyword evidence="12" id="KW-0902">Two-component regulatory system</keyword>
<keyword evidence="10" id="KW-0067">ATP-binding</keyword>
<evidence type="ECO:0000256" key="3">
    <source>
        <dbReference type="ARBA" id="ARBA00012438"/>
    </source>
</evidence>
<dbReference type="GO" id="GO:0000155">
    <property type="term" value="F:phosphorelay sensor kinase activity"/>
    <property type="evidence" value="ECO:0007669"/>
    <property type="project" value="InterPro"/>
</dbReference>
<dbReference type="GO" id="GO:0005524">
    <property type="term" value="F:ATP binding"/>
    <property type="evidence" value="ECO:0007669"/>
    <property type="project" value="UniProtKB-KW"/>
</dbReference>
<evidence type="ECO:0000313" key="17">
    <source>
        <dbReference type="Proteomes" id="UP000249808"/>
    </source>
</evidence>
<keyword evidence="17" id="KW-1185">Reference proteome</keyword>
<dbReference type="RefSeq" id="WP_111716650.1">
    <property type="nucleotide sequence ID" value="NZ_JBHSSR010000015.1"/>
</dbReference>
<dbReference type="Gene3D" id="6.10.340.10">
    <property type="match status" value="1"/>
</dbReference>
<evidence type="ECO:0000313" key="16">
    <source>
        <dbReference type="EMBL" id="RAK44129.1"/>
    </source>
</evidence>